<dbReference type="AlphaFoldDB" id="A0A090ZAK2"/>
<dbReference type="HOGENOM" id="CLU_003182_13_1_9"/>
<dbReference type="PROSITE" id="PS01130">
    <property type="entry name" value="SLC26A"/>
    <property type="match status" value="1"/>
</dbReference>
<dbReference type="PROSITE" id="PS50801">
    <property type="entry name" value="STAS"/>
    <property type="match status" value="1"/>
</dbReference>
<accession>A0A090ZAK2</accession>
<evidence type="ECO:0000259" key="6">
    <source>
        <dbReference type="PROSITE" id="PS50801"/>
    </source>
</evidence>
<dbReference type="Pfam" id="PF01740">
    <property type="entry name" value="STAS"/>
    <property type="match status" value="1"/>
</dbReference>
<feature type="transmembrane region" description="Helical" evidence="5">
    <location>
        <begin position="68"/>
        <end position="86"/>
    </location>
</feature>
<dbReference type="Proteomes" id="UP000442469">
    <property type="component" value="Unassembled WGS sequence"/>
</dbReference>
<evidence type="ECO:0000313" key="9">
    <source>
        <dbReference type="Proteomes" id="UP000029278"/>
    </source>
</evidence>
<feature type="transmembrane region" description="Helical" evidence="5">
    <location>
        <begin position="374"/>
        <end position="404"/>
    </location>
</feature>
<feature type="transmembrane region" description="Helical" evidence="5">
    <location>
        <begin position="167"/>
        <end position="185"/>
    </location>
</feature>
<dbReference type="Gene3D" id="3.30.750.24">
    <property type="entry name" value="STAS domain"/>
    <property type="match status" value="1"/>
</dbReference>
<comment type="caution">
    <text evidence="7">The sequence shown here is derived from an EMBL/GenBank/DDBJ whole genome shotgun (WGS) entry which is preliminary data.</text>
</comment>
<protein>
    <submittedName>
        <fullName evidence="7 8">Sulfate permease</fullName>
    </submittedName>
</protein>
<dbReference type="GO" id="GO:0005576">
    <property type="term" value="C:extracellular region"/>
    <property type="evidence" value="ECO:0007669"/>
    <property type="project" value="InterPro"/>
</dbReference>
<feature type="transmembrane region" description="Helical" evidence="5">
    <location>
        <begin position="92"/>
        <end position="111"/>
    </location>
</feature>
<dbReference type="Pfam" id="PF00916">
    <property type="entry name" value="Sulfate_transp"/>
    <property type="match status" value="1"/>
</dbReference>
<dbReference type="Proteomes" id="UP000029278">
    <property type="component" value="Unassembled WGS sequence"/>
</dbReference>
<evidence type="ECO:0000313" key="10">
    <source>
        <dbReference type="Proteomes" id="UP000442469"/>
    </source>
</evidence>
<evidence type="ECO:0000256" key="3">
    <source>
        <dbReference type="ARBA" id="ARBA00022989"/>
    </source>
</evidence>
<keyword evidence="9" id="KW-1185">Reference proteome</keyword>
<dbReference type="GeneID" id="77009480"/>
<dbReference type="PANTHER" id="PTHR11814">
    <property type="entry name" value="SULFATE TRANSPORTER"/>
    <property type="match status" value="1"/>
</dbReference>
<evidence type="ECO:0000256" key="5">
    <source>
        <dbReference type="SAM" id="Phobius"/>
    </source>
</evidence>
<dbReference type="NCBIfam" id="TIGR00815">
    <property type="entry name" value="sulP"/>
    <property type="match status" value="1"/>
</dbReference>
<evidence type="ECO:0000256" key="4">
    <source>
        <dbReference type="ARBA" id="ARBA00023136"/>
    </source>
</evidence>
<name>A0A090ZAK2_PAEMA</name>
<feature type="transmembrane region" description="Helical" evidence="5">
    <location>
        <begin position="20"/>
        <end position="40"/>
    </location>
</feature>
<feature type="transmembrane region" description="Helical" evidence="5">
    <location>
        <begin position="192"/>
        <end position="210"/>
    </location>
</feature>
<dbReference type="PROSITE" id="PS00261">
    <property type="entry name" value="GLYCO_HORMONE_BETA_1"/>
    <property type="match status" value="1"/>
</dbReference>
<gene>
    <name evidence="7" type="primary">sulP</name>
    <name evidence="7" type="ORF">DJ90_5698</name>
    <name evidence="8" type="ORF">GNQ08_29950</name>
</gene>
<evidence type="ECO:0000256" key="2">
    <source>
        <dbReference type="ARBA" id="ARBA00022692"/>
    </source>
</evidence>
<organism evidence="7 9">
    <name type="scientific">Paenibacillus macerans</name>
    <name type="common">Bacillus macerans</name>
    <dbReference type="NCBI Taxonomy" id="44252"/>
    <lineage>
        <taxon>Bacteria</taxon>
        <taxon>Bacillati</taxon>
        <taxon>Bacillota</taxon>
        <taxon>Bacilli</taxon>
        <taxon>Bacillales</taxon>
        <taxon>Paenibacillaceae</taxon>
        <taxon>Paenibacillus</taxon>
    </lineage>
</organism>
<reference evidence="8 10" key="2">
    <citation type="submission" date="2019-11" db="EMBL/GenBank/DDBJ databases">
        <title>Draft genome sequences of five Paenibacillus species of dairy origin.</title>
        <authorList>
            <person name="Olajide A.M."/>
            <person name="Chen S."/>
            <person name="Lapointe G."/>
        </authorList>
    </citation>
    <scope>NUCLEOTIDE SEQUENCE [LARGE SCALE GENOMIC DNA]</scope>
    <source>
        <strain evidence="8 10">3CT49</strain>
    </source>
</reference>
<keyword evidence="2 5" id="KW-0812">Transmembrane</keyword>
<keyword evidence="3 5" id="KW-1133">Transmembrane helix</keyword>
<dbReference type="InterPro" id="IPR036513">
    <property type="entry name" value="STAS_dom_sf"/>
</dbReference>
<proteinExistence type="predicted"/>
<evidence type="ECO:0000313" key="7">
    <source>
        <dbReference type="EMBL" id="KFN07240.1"/>
    </source>
</evidence>
<feature type="transmembrane region" description="Helical" evidence="5">
    <location>
        <begin position="320"/>
        <end position="353"/>
    </location>
</feature>
<dbReference type="PATRIC" id="fig|44252.3.peg.3930"/>
<dbReference type="CDD" id="cd07042">
    <property type="entry name" value="STAS_SulP_like_sulfate_transporter"/>
    <property type="match status" value="1"/>
</dbReference>
<feature type="transmembrane region" description="Helical" evidence="5">
    <location>
        <begin position="123"/>
        <end position="147"/>
    </location>
</feature>
<reference evidence="7 9" key="1">
    <citation type="submission" date="2014-04" db="EMBL/GenBank/DDBJ databases">
        <authorList>
            <person name="Bishop-Lilly K.A."/>
            <person name="Broomall S.M."/>
            <person name="Chain P.S."/>
            <person name="Chertkov O."/>
            <person name="Coyne S.R."/>
            <person name="Daligault H.E."/>
            <person name="Davenport K.W."/>
            <person name="Erkkila T."/>
            <person name="Frey K.G."/>
            <person name="Gibbons H.S."/>
            <person name="Gu W."/>
            <person name="Jaissle J."/>
            <person name="Johnson S.L."/>
            <person name="Koroleva G.I."/>
            <person name="Ladner J.T."/>
            <person name="Lo C.-C."/>
            <person name="Minogue T.D."/>
            <person name="Munk C."/>
            <person name="Palacios G.F."/>
            <person name="Redden C.L."/>
            <person name="Rosenzweig C.N."/>
            <person name="Scholz M.B."/>
            <person name="Teshima H."/>
            <person name="Xu Y."/>
        </authorList>
    </citation>
    <scope>NUCLEOTIDE SEQUENCE [LARGE SCALE GENOMIC DNA]</scope>
    <source>
        <strain evidence="7 9">8244</strain>
    </source>
</reference>
<feature type="domain" description="STAS" evidence="6">
    <location>
        <begin position="439"/>
        <end position="543"/>
    </location>
</feature>
<dbReference type="InterPro" id="IPR011547">
    <property type="entry name" value="SLC26A/SulP_dom"/>
</dbReference>
<dbReference type="RefSeq" id="WP_036626029.1">
    <property type="nucleotide sequence ID" value="NZ_BGML01000021.1"/>
</dbReference>
<dbReference type="GO" id="GO:0016020">
    <property type="term" value="C:membrane"/>
    <property type="evidence" value="ECO:0007669"/>
    <property type="project" value="UniProtKB-SubCell"/>
</dbReference>
<evidence type="ECO:0000313" key="8">
    <source>
        <dbReference type="EMBL" id="MUG26555.1"/>
    </source>
</evidence>
<dbReference type="GO" id="GO:0005179">
    <property type="term" value="F:hormone activity"/>
    <property type="evidence" value="ECO:0007669"/>
    <property type="project" value="InterPro"/>
</dbReference>
<feature type="transmembrane region" description="Helical" evidence="5">
    <location>
        <begin position="248"/>
        <end position="268"/>
    </location>
</feature>
<dbReference type="InterPro" id="IPR018045">
    <property type="entry name" value="S04_transporter_CS"/>
</dbReference>
<dbReference type="InterPro" id="IPR002645">
    <property type="entry name" value="STAS_dom"/>
</dbReference>
<keyword evidence="4 5" id="KW-0472">Membrane</keyword>
<dbReference type="EMBL" id="WNZZ01000047">
    <property type="protein sequence ID" value="MUG26555.1"/>
    <property type="molecule type" value="Genomic_DNA"/>
</dbReference>
<dbReference type="InterPro" id="IPR001902">
    <property type="entry name" value="SLC26A/SulP_fam"/>
</dbReference>
<dbReference type="InterPro" id="IPR018245">
    <property type="entry name" value="Gonadotropin_bsu_CS"/>
</dbReference>
<dbReference type="OrthoDB" id="9771198at2"/>
<dbReference type="SUPFAM" id="SSF52091">
    <property type="entry name" value="SpoIIaa-like"/>
    <property type="match status" value="1"/>
</dbReference>
<evidence type="ECO:0000256" key="1">
    <source>
        <dbReference type="ARBA" id="ARBA00004141"/>
    </source>
</evidence>
<dbReference type="GO" id="GO:0008271">
    <property type="term" value="F:secondary active sulfate transmembrane transporter activity"/>
    <property type="evidence" value="ECO:0007669"/>
    <property type="project" value="InterPro"/>
</dbReference>
<dbReference type="EMBL" id="JMQA01000035">
    <property type="protein sequence ID" value="KFN07240.1"/>
    <property type="molecule type" value="Genomic_DNA"/>
</dbReference>
<comment type="subcellular location">
    <subcellularLocation>
        <location evidence="1">Membrane</location>
        <topology evidence="1">Multi-pass membrane protein</topology>
    </subcellularLocation>
</comment>
<sequence>MKWTGRFKNYGMAALRKDLISGCIVGIVAIPLGMAFAIASGVKPEYGLYTTIVAGILISLLGGSRFQIGGPTGAFIPILLAIVMQYGYENLLIAGFLAGVFLVLMGLLRLGALIKFIPRPVTIGFTAGIAVTIFSGQIGNFLGLRGVERHEYFYENMKEIVLRLPSLNIYSVLTAGICLAALLLTPKYLPKVPGSLVGIIISTLAAAWLFPGKVTTIGSAYGPIPGGLPGFHPISLAWDSVRPMLQPALIIALLGSIESLLSAVVADGMTGTRHNSNRELIGQGIANIAAPLFGGIPATGAIARTATNIKNGAVSPFSGVIHGVVVLLIVALFAPYASNIPLASMAPILMLVAWNMSERKAFAHMLKTRTGDSLVLLVTFLLTVFTTLTTAVEVGLILAVVLFVKRMSELLTVDKVLPDPSSANAKVKAHVVTEDHDCPQVSIFTVDGPLFFGASQAFDRFASQIEDGLQRVVLIRMSKVPFMDTTGEANFASLVKRLRGAEITVLVSGLRSQPRKLLAKTGCLYRMGEEHFFENTGDALNYALGLINNEKCRGCKHFAFRECAGLCGTAEGAGSQATPPAAARHVLPERPGALVREGKATV</sequence>
<feature type="transmembrane region" description="Helical" evidence="5">
    <location>
        <begin position="46"/>
        <end position="63"/>
    </location>
</feature>
<dbReference type="STRING" id="44252.DJ90_5698"/>